<organism evidence="1 2">
    <name type="scientific">Pleurotus cornucopiae</name>
    <name type="common">Cornucopia mushroom</name>
    <dbReference type="NCBI Taxonomy" id="5321"/>
    <lineage>
        <taxon>Eukaryota</taxon>
        <taxon>Fungi</taxon>
        <taxon>Dikarya</taxon>
        <taxon>Basidiomycota</taxon>
        <taxon>Agaricomycotina</taxon>
        <taxon>Agaricomycetes</taxon>
        <taxon>Agaricomycetidae</taxon>
        <taxon>Agaricales</taxon>
        <taxon>Pleurotineae</taxon>
        <taxon>Pleurotaceae</taxon>
        <taxon>Pleurotus</taxon>
    </lineage>
</organism>
<comment type="caution">
    <text evidence="1">The sequence shown here is derived from an EMBL/GenBank/DDBJ whole genome shotgun (WGS) entry which is preliminary data.</text>
</comment>
<proteinExistence type="predicted"/>
<protein>
    <submittedName>
        <fullName evidence="1">Uncharacterized protein</fullName>
    </submittedName>
</protein>
<accession>A0ACB7IJL1</accession>
<keyword evidence="2" id="KW-1185">Reference proteome</keyword>
<dbReference type="Proteomes" id="UP000824881">
    <property type="component" value="Unassembled WGS sequence"/>
</dbReference>
<gene>
    <name evidence="1" type="ORF">CCMSSC00406_0005269</name>
</gene>
<sequence>MNPNIIVRDSYQHLREEEEESSESSSAEVEIFDAVSEAISFVPSIHILSINKHTSRANIDTISVMSKTYNMEVTNDSEQINPHRSVCLEVFRNTWVEFYEWEKEYCEAKLAALMSERRKGASATPTITATATTARPTSPPGPIWVIPCPQTTVDLSGVLADFDAAPLYESCTPLNGNVYVGDDPDVMPFLPFGEEDWDGSPLPGGLRKRFSFEDYIGEYGQLAWMSEFDDPDLDCILYATTQRLASMSISYAQMDAISVFARTPRLPLLSVSSGDHPGLEARAAKRDFPPFPTLPSTPTPRPSAPSVLSTLKTQIYPLFCHNLTCIRHICPTHSEDTPYPHATAPRRKSAQLANDDPTPDLCSPTCYRRRRGLHTEISGTIPMSSSSSSVVSAPAERGRRGITGPSQPAMPDSWSAVDRDTLITLLELDADAQSCDLAILMKKSCNDALVSTPDPAMTPALACAPTYSASVPSARGATANLSGVPKGATRVAVPKESAAAQNSVPADVPTVHAIQSNVLGVPLRILKHRRVSIWLLYGQQLVDVVKLLKFDDQHMDMAFSSKRVCSLMNSSWVRPHASPLCAVFSSQLSIICLDVLSPYLLNCFVLSEYTGEAILDPTCISRDYIIAHRQRNYLFALNTTLGVDSSLAGDPSRFINHGNPPDLVDGYVGAGDGIANVYSHVEITNGGHGVVLYAAIDMDAGTELLLDYGPKFFKQVHGGDDDGDKGENEEEKEERQIALKYKGYWDDDPEYGEAEEYKE</sequence>
<evidence type="ECO:0000313" key="2">
    <source>
        <dbReference type="Proteomes" id="UP000824881"/>
    </source>
</evidence>
<evidence type="ECO:0000313" key="1">
    <source>
        <dbReference type="EMBL" id="KAG9217899.1"/>
    </source>
</evidence>
<name>A0ACB7IJL1_PLECO</name>
<dbReference type="EMBL" id="WQMT02000011">
    <property type="protein sequence ID" value="KAG9217899.1"/>
    <property type="molecule type" value="Genomic_DNA"/>
</dbReference>
<reference evidence="1 2" key="1">
    <citation type="journal article" date="2021" name="Appl. Environ. Microbiol.">
        <title>Genetic linkage and physical mapping for an oyster mushroom Pleurotus cornucopiae and QTL analysis for the trait cap color.</title>
        <authorList>
            <person name="Zhang Y."/>
            <person name="Gao W."/>
            <person name="Sonnenberg A."/>
            <person name="Chen Q."/>
            <person name="Zhang J."/>
            <person name="Huang C."/>
        </authorList>
    </citation>
    <scope>NUCLEOTIDE SEQUENCE [LARGE SCALE GENOMIC DNA]</scope>
    <source>
        <strain evidence="1">CCMSSC00406</strain>
    </source>
</reference>